<protein>
    <recommendedName>
        <fullName evidence="3">Selenophosphate synthetase</fullName>
    </recommendedName>
</protein>
<accession>A0A6M0CKH1</accession>
<dbReference type="AlphaFoldDB" id="A0A6M0CKH1"/>
<comment type="caution">
    <text evidence="1">The sequence shown here is derived from an EMBL/GenBank/DDBJ whole genome shotgun (WGS) entry which is preliminary data.</text>
</comment>
<evidence type="ECO:0008006" key="3">
    <source>
        <dbReference type="Google" id="ProtNLM"/>
    </source>
</evidence>
<dbReference type="Proteomes" id="UP000474296">
    <property type="component" value="Unassembled WGS sequence"/>
</dbReference>
<name>A0A6M0CKH1_9FLAO</name>
<proteinExistence type="predicted"/>
<dbReference type="EMBL" id="JAABOQ010000005">
    <property type="protein sequence ID" value="NER18361.1"/>
    <property type="molecule type" value="Genomic_DNA"/>
</dbReference>
<evidence type="ECO:0000313" key="1">
    <source>
        <dbReference type="EMBL" id="NER18361.1"/>
    </source>
</evidence>
<reference evidence="1 2" key="1">
    <citation type="submission" date="2020-01" db="EMBL/GenBank/DDBJ databases">
        <title>Spongiivirga citrea KCTC 32990T.</title>
        <authorList>
            <person name="Wang G."/>
        </authorList>
    </citation>
    <scope>NUCLEOTIDE SEQUENCE [LARGE SCALE GENOMIC DNA]</scope>
    <source>
        <strain evidence="1 2">KCTC 32990</strain>
    </source>
</reference>
<organism evidence="1 2">
    <name type="scientific">Spongiivirga citrea</name>
    <dbReference type="NCBI Taxonomy" id="1481457"/>
    <lineage>
        <taxon>Bacteria</taxon>
        <taxon>Pseudomonadati</taxon>
        <taxon>Bacteroidota</taxon>
        <taxon>Flavobacteriia</taxon>
        <taxon>Flavobacteriales</taxon>
        <taxon>Flavobacteriaceae</taxon>
        <taxon>Spongiivirga</taxon>
    </lineage>
</organism>
<keyword evidence="2" id="KW-1185">Reference proteome</keyword>
<gene>
    <name evidence="1" type="ORF">GWK10_14155</name>
</gene>
<dbReference type="PROSITE" id="PS51257">
    <property type="entry name" value="PROKAR_LIPOPROTEIN"/>
    <property type="match status" value="1"/>
</dbReference>
<evidence type="ECO:0000313" key="2">
    <source>
        <dbReference type="Proteomes" id="UP000474296"/>
    </source>
</evidence>
<dbReference type="RefSeq" id="WP_164033031.1">
    <property type="nucleotide sequence ID" value="NZ_JAABOQ010000005.1"/>
</dbReference>
<sequence>MKKIAVILLSISLFVACKSNKKDEANPETAIDERSVQEKIADAYGIKNWHKVEEIRFTFNVDRPDNHYERAWSWKPKTSDVTVQTEEGDVSFNTKNLAEGDQVSDQRFINDKYWLLAPFQLIWDSTANITTKDSIQSPIGGELLGKLTITYPAEGGYTPGDAYDLYYDQDYLIKEWVFRKGNASEPSMITTWEKNEDFNGITLSTSHYSPDRELQLYFTNVEVIMN</sequence>